<name>A0A4R1QUM0_9FIRM</name>
<evidence type="ECO:0000256" key="2">
    <source>
        <dbReference type="ARBA" id="ARBA00022801"/>
    </source>
</evidence>
<evidence type="ECO:0000256" key="5">
    <source>
        <dbReference type="SAM" id="Phobius"/>
    </source>
</evidence>
<dbReference type="STRING" id="1469948.GCA_000732725_02825"/>
<dbReference type="InterPro" id="IPR011050">
    <property type="entry name" value="Pectin_lyase_fold/virulence"/>
</dbReference>
<keyword evidence="3 4" id="KW-0326">Glycosidase</keyword>
<dbReference type="EMBL" id="SLUO01000010">
    <property type="protein sequence ID" value="TCL56883.1"/>
    <property type="molecule type" value="Genomic_DNA"/>
</dbReference>
<sequence>MKNKKRVWAVVQIVVGAVFVVGILGTAADIGFKKKESAEEKMLKESALVLYEGPKSLKDASEEDLKNTSEEGRDMALMHCTDTKVRVNGYECYVYDTNVNHTRQWVENYLPPLSRTPVAYFDFEGAAKIEVEVPGREIDSVKISPLSSGIEAEIDKEAHTVSFLVTKPDNYTVTFNDAPERAVHIFAGSIETDKPDIDDEKVIYIGPGEWNIESIVPEDGQTIYLAGGAVVHGVINANYGKDITITGRGIIDCSNLSGWKGKEAYIPLKFDHCSNIKIKDVIVLNPNAWVCQAFDSRGGEIDGVKIISARPNGDGISLQSCKDYTVTNCFIRSWDDSLVVKNYDENTENIRFENIQLWTDLAQSMEIGYETNKGQKENAEIRNVTFQNITVLNNFHKPVISIHNADDALVTEVLFENIVVENAQMGSGDGDEMPYLIDIHIAQNGNWSSTRERGTIEDVVINNVTVLSGKESPSRIKGFDGEHKIKNVQISNIEILGKKINSFEQGGFQLDESTTENISISEGE</sequence>
<evidence type="ECO:0000313" key="7">
    <source>
        <dbReference type="Proteomes" id="UP000295718"/>
    </source>
</evidence>
<dbReference type="Gene3D" id="2.160.20.10">
    <property type="entry name" value="Single-stranded right-handed beta-helix, Pectin lyase-like"/>
    <property type="match status" value="1"/>
</dbReference>
<dbReference type="SUPFAM" id="SSF51126">
    <property type="entry name" value="Pectin lyase-like"/>
    <property type="match status" value="1"/>
</dbReference>
<dbReference type="GO" id="GO:0005975">
    <property type="term" value="P:carbohydrate metabolic process"/>
    <property type="evidence" value="ECO:0007669"/>
    <property type="project" value="InterPro"/>
</dbReference>
<organism evidence="6 7">
    <name type="scientific">Kineothrix alysoides</name>
    <dbReference type="NCBI Taxonomy" id="1469948"/>
    <lineage>
        <taxon>Bacteria</taxon>
        <taxon>Bacillati</taxon>
        <taxon>Bacillota</taxon>
        <taxon>Clostridia</taxon>
        <taxon>Lachnospirales</taxon>
        <taxon>Lachnospiraceae</taxon>
        <taxon>Kineothrix</taxon>
    </lineage>
</organism>
<feature type="transmembrane region" description="Helical" evidence="5">
    <location>
        <begin position="7"/>
        <end position="28"/>
    </location>
</feature>
<comment type="caution">
    <text evidence="6">The sequence shown here is derived from an EMBL/GenBank/DDBJ whole genome shotgun (WGS) entry which is preliminary data.</text>
</comment>
<reference evidence="6 7" key="1">
    <citation type="submission" date="2019-03" db="EMBL/GenBank/DDBJ databases">
        <title>Genomic Encyclopedia of Type Strains, Phase IV (KMG-IV): sequencing the most valuable type-strain genomes for metagenomic binning, comparative biology and taxonomic classification.</title>
        <authorList>
            <person name="Goeker M."/>
        </authorList>
    </citation>
    <scope>NUCLEOTIDE SEQUENCE [LARGE SCALE GENOMIC DNA]</scope>
    <source>
        <strain evidence="6 7">DSM 100556</strain>
    </source>
</reference>
<dbReference type="PANTHER" id="PTHR31339:SF9">
    <property type="entry name" value="PLASMIN AND FIBRONECTIN-BINDING PROTEIN A"/>
    <property type="match status" value="1"/>
</dbReference>
<dbReference type="GO" id="GO:0004650">
    <property type="term" value="F:polygalacturonase activity"/>
    <property type="evidence" value="ECO:0007669"/>
    <property type="project" value="InterPro"/>
</dbReference>
<dbReference type="InterPro" id="IPR000743">
    <property type="entry name" value="Glyco_hydro_28"/>
</dbReference>
<keyword evidence="2 4" id="KW-0378">Hydrolase</keyword>
<evidence type="ECO:0000256" key="4">
    <source>
        <dbReference type="RuleBase" id="RU361169"/>
    </source>
</evidence>
<evidence type="ECO:0000256" key="3">
    <source>
        <dbReference type="ARBA" id="ARBA00023295"/>
    </source>
</evidence>
<proteinExistence type="inferred from homology"/>
<keyword evidence="5" id="KW-1133">Transmembrane helix</keyword>
<comment type="similarity">
    <text evidence="1 4">Belongs to the glycosyl hydrolase 28 family.</text>
</comment>
<dbReference type="Proteomes" id="UP000295718">
    <property type="component" value="Unassembled WGS sequence"/>
</dbReference>
<protein>
    <submittedName>
        <fullName evidence="6">Glycosyl hydrolase family 28</fullName>
    </submittedName>
</protein>
<keyword evidence="5" id="KW-0812">Transmembrane</keyword>
<accession>A0A4R1QUM0</accession>
<evidence type="ECO:0000313" key="6">
    <source>
        <dbReference type="EMBL" id="TCL56883.1"/>
    </source>
</evidence>
<dbReference type="RefSeq" id="WP_031391490.1">
    <property type="nucleotide sequence ID" value="NZ_JPNB01000002.1"/>
</dbReference>
<dbReference type="Pfam" id="PF00295">
    <property type="entry name" value="Glyco_hydro_28"/>
    <property type="match status" value="1"/>
</dbReference>
<dbReference type="InterPro" id="IPR051801">
    <property type="entry name" value="GH28_Enzymes"/>
</dbReference>
<gene>
    <name evidence="6" type="ORF">EDD76_11055</name>
</gene>
<keyword evidence="5" id="KW-0472">Membrane</keyword>
<dbReference type="AlphaFoldDB" id="A0A4R1QUM0"/>
<dbReference type="PANTHER" id="PTHR31339">
    <property type="entry name" value="PECTIN LYASE-RELATED"/>
    <property type="match status" value="1"/>
</dbReference>
<evidence type="ECO:0000256" key="1">
    <source>
        <dbReference type="ARBA" id="ARBA00008834"/>
    </source>
</evidence>
<dbReference type="InterPro" id="IPR012334">
    <property type="entry name" value="Pectin_lyas_fold"/>
</dbReference>
<keyword evidence="7" id="KW-1185">Reference proteome</keyword>